<sequence length="36" mass="4387">MKTKTFDNIEALIWKDILQEDKDNFTPEFNQKVRET</sequence>
<protein>
    <submittedName>
        <fullName evidence="1">Uncharacterized protein</fullName>
    </submittedName>
</protein>
<gene>
    <name evidence="1" type="ORF">LCGC14_2541750</name>
</gene>
<evidence type="ECO:0000313" key="1">
    <source>
        <dbReference type="EMBL" id="KKL11844.1"/>
    </source>
</evidence>
<comment type="caution">
    <text evidence="1">The sequence shown here is derived from an EMBL/GenBank/DDBJ whole genome shotgun (WGS) entry which is preliminary data.</text>
</comment>
<dbReference type="EMBL" id="LAZR01041496">
    <property type="protein sequence ID" value="KKL11844.1"/>
    <property type="molecule type" value="Genomic_DNA"/>
</dbReference>
<dbReference type="AlphaFoldDB" id="A0A0F9AQJ4"/>
<accession>A0A0F9AQJ4</accession>
<organism evidence="1">
    <name type="scientific">marine sediment metagenome</name>
    <dbReference type="NCBI Taxonomy" id="412755"/>
    <lineage>
        <taxon>unclassified sequences</taxon>
        <taxon>metagenomes</taxon>
        <taxon>ecological metagenomes</taxon>
    </lineage>
</organism>
<proteinExistence type="predicted"/>
<reference evidence="1" key="1">
    <citation type="journal article" date="2015" name="Nature">
        <title>Complex archaea that bridge the gap between prokaryotes and eukaryotes.</title>
        <authorList>
            <person name="Spang A."/>
            <person name="Saw J.H."/>
            <person name="Jorgensen S.L."/>
            <person name="Zaremba-Niedzwiedzka K."/>
            <person name="Martijn J."/>
            <person name="Lind A.E."/>
            <person name="van Eijk R."/>
            <person name="Schleper C."/>
            <person name="Guy L."/>
            <person name="Ettema T.J."/>
        </authorList>
    </citation>
    <scope>NUCLEOTIDE SEQUENCE</scope>
</reference>
<feature type="non-terminal residue" evidence="1">
    <location>
        <position position="36"/>
    </location>
</feature>
<name>A0A0F9AQJ4_9ZZZZ</name>